<dbReference type="EMBL" id="CASHTH010003624">
    <property type="protein sequence ID" value="CAI8047280.1"/>
    <property type="molecule type" value="Genomic_DNA"/>
</dbReference>
<dbReference type="PANTHER" id="PTHR47618:SF1">
    <property type="entry name" value="BIFUNCTIONAL OLIGORIBONUCLEASE AND PAP PHOSPHATASE NRNA"/>
    <property type="match status" value="1"/>
</dbReference>
<proteinExistence type="predicted"/>
<evidence type="ECO:0000259" key="2">
    <source>
        <dbReference type="Pfam" id="PF01368"/>
    </source>
</evidence>
<comment type="caution">
    <text evidence="4">The sequence shown here is derived from an EMBL/GenBank/DDBJ whole genome shotgun (WGS) entry which is preliminary data.</text>
</comment>
<evidence type="ECO:0000256" key="1">
    <source>
        <dbReference type="SAM" id="MobiDB-lite"/>
    </source>
</evidence>
<keyword evidence="5" id="KW-1185">Reference proteome</keyword>
<dbReference type="SUPFAM" id="SSF64182">
    <property type="entry name" value="DHH phosphoesterases"/>
    <property type="match status" value="1"/>
</dbReference>
<dbReference type="InterPro" id="IPR038763">
    <property type="entry name" value="DHH_sf"/>
</dbReference>
<dbReference type="InterPro" id="IPR051319">
    <property type="entry name" value="Oligoribo/pAp-PDE_c-di-AMP_PDE"/>
</dbReference>
<name>A0AA35TFD1_GEOBA</name>
<protein>
    <submittedName>
        <fullName evidence="4">Bifunctional oligoribonuclease and PAP phosphatase NrnA</fullName>
    </submittedName>
</protein>
<feature type="compositionally biased region" description="Basic residues" evidence="1">
    <location>
        <begin position="13"/>
        <end position="22"/>
    </location>
</feature>
<dbReference type="Gene3D" id="3.90.1640.10">
    <property type="entry name" value="inorganic pyrophosphatase (n-terminal core)"/>
    <property type="match status" value="1"/>
</dbReference>
<dbReference type="Pfam" id="PF01368">
    <property type="entry name" value="DHH"/>
    <property type="match status" value="1"/>
</dbReference>
<organism evidence="4 5">
    <name type="scientific">Geodia barretti</name>
    <name type="common">Barrett's horny sponge</name>
    <dbReference type="NCBI Taxonomy" id="519541"/>
    <lineage>
        <taxon>Eukaryota</taxon>
        <taxon>Metazoa</taxon>
        <taxon>Porifera</taxon>
        <taxon>Demospongiae</taxon>
        <taxon>Heteroscleromorpha</taxon>
        <taxon>Tetractinellida</taxon>
        <taxon>Astrophorina</taxon>
        <taxon>Geodiidae</taxon>
        <taxon>Geodia</taxon>
    </lineage>
</organism>
<evidence type="ECO:0000313" key="4">
    <source>
        <dbReference type="EMBL" id="CAI8047280.1"/>
    </source>
</evidence>
<reference evidence="4" key="1">
    <citation type="submission" date="2023-03" db="EMBL/GenBank/DDBJ databases">
        <authorList>
            <person name="Steffen K."/>
            <person name="Cardenas P."/>
        </authorList>
    </citation>
    <scope>NUCLEOTIDE SEQUENCE</scope>
</reference>
<feature type="domain" description="DDH" evidence="2">
    <location>
        <begin position="53"/>
        <end position="192"/>
    </location>
</feature>
<evidence type="ECO:0000259" key="3">
    <source>
        <dbReference type="Pfam" id="PF02272"/>
    </source>
</evidence>
<dbReference type="GO" id="GO:0003676">
    <property type="term" value="F:nucleic acid binding"/>
    <property type="evidence" value="ECO:0007669"/>
    <property type="project" value="InterPro"/>
</dbReference>
<gene>
    <name evidence="4" type="ORF">GBAR_LOCUS26123</name>
</gene>
<dbReference type="InterPro" id="IPR001667">
    <property type="entry name" value="DDH_dom"/>
</dbReference>
<dbReference type="AlphaFoldDB" id="A0AA35TFD1"/>
<accession>A0AA35TFD1</accession>
<dbReference type="Proteomes" id="UP001174909">
    <property type="component" value="Unassembled WGS sequence"/>
</dbReference>
<dbReference type="InterPro" id="IPR003156">
    <property type="entry name" value="DHHA1_dom"/>
</dbReference>
<feature type="region of interest" description="Disordered" evidence="1">
    <location>
        <begin position="1"/>
        <end position="22"/>
    </location>
</feature>
<dbReference type="Gene3D" id="3.10.310.30">
    <property type="match status" value="1"/>
</dbReference>
<dbReference type="PANTHER" id="PTHR47618">
    <property type="entry name" value="BIFUNCTIONAL OLIGORIBONUCLEASE AND PAP PHOSPHATASE NRNA"/>
    <property type="match status" value="1"/>
</dbReference>
<dbReference type="Pfam" id="PF02272">
    <property type="entry name" value="DHHA1"/>
    <property type="match status" value="1"/>
</dbReference>
<sequence length="369" mass="40620">MDSSSLLQPIQPKTKRQKTKTTSRHFMNTLQMANTHDYDALLTLFDRYHNFALSTHINPDGDAIGSELGLYLFLTKLGKSVKIFNTDIVPPNYRFLPAWDSIESTHSIGTYCPEVLIVLDASTLERIGKRLSKTLHPIYSLVNIDHHATAEAFGDINLIIPTASSTSEIVYKLIKHHQFPIGEACALCLYTGLMFDTGCFRHSNTTAETHRIAAELIEIGGFTPDEVYRNVYEQVPVAKIRLLSEVLSTLQITDDGKIASVYATQAMFRKAGMTADAVEGVVNQIQAIAGVEVALCVSEMADRSTKVSLRSQGYVDVSQLAAEFQGGGHVRAAGCRIAMPYPLAIAALVQASQRHTDPGHMRYGDCQKD</sequence>
<evidence type="ECO:0000313" key="5">
    <source>
        <dbReference type="Proteomes" id="UP001174909"/>
    </source>
</evidence>
<feature type="domain" description="DHHA1" evidence="3">
    <location>
        <begin position="267"/>
        <end position="339"/>
    </location>
</feature>